<organism evidence="2">
    <name type="scientific">Aphanomyces astaci</name>
    <name type="common">Crayfish plague agent</name>
    <dbReference type="NCBI Taxonomy" id="112090"/>
    <lineage>
        <taxon>Eukaryota</taxon>
        <taxon>Sar</taxon>
        <taxon>Stramenopiles</taxon>
        <taxon>Oomycota</taxon>
        <taxon>Saprolegniomycetes</taxon>
        <taxon>Saprolegniales</taxon>
        <taxon>Verrucalvaceae</taxon>
        <taxon>Aphanomyces</taxon>
    </lineage>
</organism>
<accession>W4GRR3</accession>
<dbReference type="RefSeq" id="XP_009828763.1">
    <property type="nucleotide sequence ID" value="XM_009830461.1"/>
</dbReference>
<evidence type="ECO:0000256" key="1">
    <source>
        <dbReference type="SAM" id="MobiDB-lite"/>
    </source>
</evidence>
<proteinExistence type="predicted"/>
<protein>
    <submittedName>
        <fullName evidence="2">Uncharacterized protein</fullName>
    </submittedName>
</protein>
<evidence type="ECO:0000313" key="2">
    <source>
        <dbReference type="EMBL" id="ETV82026.1"/>
    </source>
</evidence>
<dbReference type="GeneID" id="20807547"/>
<reference evidence="2" key="1">
    <citation type="submission" date="2013-12" db="EMBL/GenBank/DDBJ databases">
        <title>The Genome Sequence of Aphanomyces astaci APO3.</title>
        <authorList>
            <consortium name="The Broad Institute Genomics Platform"/>
            <person name="Russ C."/>
            <person name="Tyler B."/>
            <person name="van West P."/>
            <person name="Dieguez-Uribeondo J."/>
            <person name="Young S.K."/>
            <person name="Zeng Q."/>
            <person name="Gargeya S."/>
            <person name="Fitzgerald M."/>
            <person name="Abouelleil A."/>
            <person name="Alvarado L."/>
            <person name="Chapman S.B."/>
            <person name="Gainer-Dewar J."/>
            <person name="Goldberg J."/>
            <person name="Griggs A."/>
            <person name="Gujja S."/>
            <person name="Hansen M."/>
            <person name="Howarth C."/>
            <person name="Imamovic A."/>
            <person name="Ireland A."/>
            <person name="Larimer J."/>
            <person name="McCowan C."/>
            <person name="Murphy C."/>
            <person name="Pearson M."/>
            <person name="Poon T.W."/>
            <person name="Priest M."/>
            <person name="Roberts A."/>
            <person name="Saif S."/>
            <person name="Shea T."/>
            <person name="Sykes S."/>
            <person name="Wortman J."/>
            <person name="Nusbaum C."/>
            <person name="Birren B."/>
        </authorList>
    </citation>
    <scope>NUCLEOTIDE SEQUENCE [LARGE SCALE GENOMIC DNA]</scope>
    <source>
        <strain evidence="2">APO3</strain>
    </source>
</reference>
<dbReference type="VEuPathDB" id="FungiDB:H257_05551"/>
<dbReference type="AlphaFoldDB" id="W4GRR3"/>
<name>W4GRR3_APHAT</name>
<gene>
    <name evidence="2" type="ORF">H257_05551</name>
</gene>
<feature type="region of interest" description="Disordered" evidence="1">
    <location>
        <begin position="19"/>
        <end position="77"/>
    </location>
</feature>
<dbReference type="EMBL" id="KI913123">
    <property type="protein sequence ID" value="ETV82026.1"/>
    <property type="molecule type" value="Genomic_DNA"/>
</dbReference>
<sequence>MLYETQATINRLDEELGQANEKAKSLGAHDVATEDNASSSGTIGPATPSKSKCKHNDEVPTPSRQSSRQTKAKRFEM</sequence>